<feature type="compositionally biased region" description="Polar residues" evidence="1">
    <location>
        <begin position="290"/>
        <end position="312"/>
    </location>
</feature>
<accession>X6NYT0</accession>
<feature type="compositionally biased region" description="Basic and acidic residues" evidence="1">
    <location>
        <begin position="258"/>
        <end position="277"/>
    </location>
</feature>
<sequence>MFEKGTEYRSAVLGIYIHRGCSNFFSLVTATGCAVRNVISPILWSHPHFLGCQYKKNASAGLVQTKEIDIFERAVLVKQLVDMVRLSLDNDNLTVVFAHFQVDLNMTEIEENMNTWICELMQAQKLSLQKVKIHLSFSSILIQQFHVEAGKKQGKNRINRKKTTTEKKKHVPQHPTINQKSKEKLRQMHKGFTKTRQGFSRILFGSLQVVPLKTGRDSGEKKLIARKGKETRQTTENKDKKTTKETTAVGPQFGFNESNKKKQMNDNKEQNKQEKKHLSTLPKTTKKQMSKTQIYNVGSNNTLHASPENNAS</sequence>
<organism evidence="2 3">
    <name type="scientific">Reticulomyxa filosa</name>
    <dbReference type="NCBI Taxonomy" id="46433"/>
    <lineage>
        <taxon>Eukaryota</taxon>
        <taxon>Sar</taxon>
        <taxon>Rhizaria</taxon>
        <taxon>Retaria</taxon>
        <taxon>Foraminifera</taxon>
        <taxon>Monothalamids</taxon>
        <taxon>Reticulomyxidae</taxon>
        <taxon>Reticulomyxa</taxon>
    </lineage>
</organism>
<evidence type="ECO:0000313" key="3">
    <source>
        <dbReference type="Proteomes" id="UP000023152"/>
    </source>
</evidence>
<reference evidence="2 3" key="1">
    <citation type="journal article" date="2013" name="Curr. Biol.">
        <title>The Genome of the Foraminiferan Reticulomyxa filosa.</title>
        <authorList>
            <person name="Glockner G."/>
            <person name="Hulsmann N."/>
            <person name="Schleicher M."/>
            <person name="Noegel A.A."/>
            <person name="Eichinger L."/>
            <person name="Gallinger C."/>
            <person name="Pawlowski J."/>
            <person name="Sierra R."/>
            <person name="Euteneuer U."/>
            <person name="Pillet L."/>
            <person name="Moustafa A."/>
            <person name="Platzer M."/>
            <person name="Groth M."/>
            <person name="Szafranski K."/>
            <person name="Schliwa M."/>
        </authorList>
    </citation>
    <scope>NUCLEOTIDE SEQUENCE [LARGE SCALE GENOMIC DNA]</scope>
</reference>
<name>X6NYT0_RETFI</name>
<comment type="caution">
    <text evidence="2">The sequence shown here is derived from an EMBL/GenBank/DDBJ whole genome shotgun (WGS) entry which is preliminary data.</text>
</comment>
<protein>
    <submittedName>
        <fullName evidence="2">Uncharacterized protein</fullName>
    </submittedName>
</protein>
<feature type="compositionally biased region" description="Basic residues" evidence="1">
    <location>
        <begin position="152"/>
        <end position="172"/>
    </location>
</feature>
<evidence type="ECO:0000256" key="1">
    <source>
        <dbReference type="SAM" id="MobiDB-lite"/>
    </source>
</evidence>
<dbReference type="EMBL" id="ASPP01005191">
    <property type="protein sequence ID" value="ETO30994.1"/>
    <property type="molecule type" value="Genomic_DNA"/>
</dbReference>
<dbReference type="AlphaFoldDB" id="X6NYT0"/>
<feature type="region of interest" description="Disordered" evidence="1">
    <location>
        <begin position="152"/>
        <end position="183"/>
    </location>
</feature>
<evidence type="ECO:0000313" key="2">
    <source>
        <dbReference type="EMBL" id="ETO30994.1"/>
    </source>
</evidence>
<gene>
    <name evidence="2" type="ORF">RFI_06127</name>
</gene>
<feature type="compositionally biased region" description="Basic and acidic residues" evidence="1">
    <location>
        <begin position="215"/>
        <end position="244"/>
    </location>
</feature>
<proteinExistence type="predicted"/>
<keyword evidence="3" id="KW-1185">Reference proteome</keyword>
<dbReference type="PROSITE" id="PS51257">
    <property type="entry name" value="PROKAR_LIPOPROTEIN"/>
    <property type="match status" value="1"/>
</dbReference>
<feature type="region of interest" description="Disordered" evidence="1">
    <location>
        <begin position="215"/>
        <end position="312"/>
    </location>
</feature>
<dbReference type="Proteomes" id="UP000023152">
    <property type="component" value="Unassembled WGS sequence"/>
</dbReference>